<name>A0AAE1V713_9SOLA</name>
<keyword evidence="2" id="KW-0812">Transmembrane</keyword>
<gene>
    <name evidence="3" type="ORF">RND71_028344</name>
</gene>
<dbReference type="EMBL" id="JAVYJV010000015">
    <property type="protein sequence ID" value="KAK4352826.1"/>
    <property type="molecule type" value="Genomic_DNA"/>
</dbReference>
<feature type="transmembrane region" description="Helical" evidence="2">
    <location>
        <begin position="22"/>
        <end position="41"/>
    </location>
</feature>
<dbReference type="AlphaFoldDB" id="A0AAE1V713"/>
<proteinExistence type="predicted"/>
<dbReference type="Proteomes" id="UP001291623">
    <property type="component" value="Unassembled WGS sequence"/>
</dbReference>
<sequence>MAISGLHIALGGNRSLFLSKGWVLLGIIVLVLGDACVFEFIKDLMLKFAFLLADTRKSCTCKEWEKSVGREMNDRRKRRQPRADKMFVPENPYFLQILEKYNIEENADVFRDNGLLVGDACVFELIRDLQADELILEEENVYVSKQMMGEVFVRDNCFVVGDACVFEADELMLKKLIGFRLRVNSSILLKFETEKNMEKGFFKFFSPENSFKEAVDMKRPCDSSSFDDSDEDDEDYVVEEEEEDDEEYDAIRKEEEDDEEVEECDEETEEEEEEYEREIIFKRIVPRSKRRFTEEEEDDEEEECDGETEA</sequence>
<feature type="compositionally biased region" description="Acidic residues" evidence="1">
    <location>
        <begin position="225"/>
        <end position="248"/>
    </location>
</feature>
<comment type="caution">
    <text evidence="3">The sequence shown here is derived from an EMBL/GenBank/DDBJ whole genome shotgun (WGS) entry which is preliminary data.</text>
</comment>
<evidence type="ECO:0000313" key="4">
    <source>
        <dbReference type="Proteomes" id="UP001291623"/>
    </source>
</evidence>
<feature type="compositionally biased region" description="Acidic residues" evidence="1">
    <location>
        <begin position="294"/>
        <end position="310"/>
    </location>
</feature>
<protein>
    <submittedName>
        <fullName evidence="3">Uncharacterized protein</fullName>
    </submittedName>
</protein>
<accession>A0AAE1V713</accession>
<feature type="region of interest" description="Disordered" evidence="1">
    <location>
        <begin position="290"/>
        <end position="310"/>
    </location>
</feature>
<organism evidence="3 4">
    <name type="scientific">Anisodus tanguticus</name>
    <dbReference type="NCBI Taxonomy" id="243964"/>
    <lineage>
        <taxon>Eukaryota</taxon>
        <taxon>Viridiplantae</taxon>
        <taxon>Streptophyta</taxon>
        <taxon>Embryophyta</taxon>
        <taxon>Tracheophyta</taxon>
        <taxon>Spermatophyta</taxon>
        <taxon>Magnoliopsida</taxon>
        <taxon>eudicotyledons</taxon>
        <taxon>Gunneridae</taxon>
        <taxon>Pentapetalae</taxon>
        <taxon>asterids</taxon>
        <taxon>lamiids</taxon>
        <taxon>Solanales</taxon>
        <taxon>Solanaceae</taxon>
        <taxon>Solanoideae</taxon>
        <taxon>Hyoscyameae</taxon>
        <taxon>Anisodus</taxon>
    </lineage>
</organism>
<keyword evidence="4" id="KW-1185">Reference proteome</keyword>
<evidence type="ECO:0000256" key="1">
    <source>
        <dbReference type="SAM" id="MobiDB-lite"/>
    </source>
</evidence>
<evidence type="ECO:0000313" key="3">
    <source>
        <dbReference type="EMBL" id="KAK4352826.1"/>
    </source>
</evidence>
<evidence type="ECO:0000256" key="2">
    <source>
        <dbReference type="SAM" id="Phobius"/>
    </source>
</evidence>
<keyword evidence="2" id="KW-1133">Transmembrane helix</keyword>
<feature type="region of interest" description="Disordered" evidence="1">
    <location>
        <begin position="219"/>
        <end position="276"/>
    </location>
</feature>
<keyword evidence="2" id="KW-0472">Membrane</keyword>
<feature type="compositionally biased region" description="Acidic residues" evidence="1">
    <location>
        <begin position="255"/>
        <end position="276"/>
    </location>
</feature>
<reference evidence="3" key="1">
    <citation type="submission" date="2023-12" db="EMBL/GenBank/DDBJ databases">
        <title>Genome assembly of Anisodus tanguticus.</title>
        <authorList>
            <person name="Wang Y.-J."/>
        </authorList>
    </citation>
    <scope>NUCLEOTIDE SEQUENCE</scope>
    <source>
        <strain evidence="3">KB-2021</strain>
        <tissue evidence="3">Leaf</tissue>
    </source>
</reference>